<evidence type="ECO:0000259" key="3">
    <source>
        <dbReference type="PROSITE" id="PS50056"/>
    </source>
</evidence>
<dbReference type="InterPro" id="IPR000387">
    <property type="entry name" value="Tyr_Pase_dom"/>
</dbReference>
<accession>A0A6C0ICM2</accession>
<evidence type="ECO:0000313" key="4">
    <source>
        <dbReference type="EMBL" id="QHT90622.1"/>
    </source>
</evidence>
<feature type="domain" description="Tyrosine-protein phosphatase" evidence="2">
    <location>
        <begin position="2"/>
        <end position="151"/>
    </location>
</feature>
<dbReference type="InterPro" id="IPR020422">
    <property type="entry name" value="TYR_PHOSPHATASE_DUAL_dom"/>
</dbReference>
<dbReference type="Pfam" id="PF22785">
    <property type="entry name" value="Tc-R-P"/>
    <property type="match status" value="1"/>
</dbReference>
<dbReference type="InterPro" id="IPR016130">
    <property type="entry name" value="Tyr_Pase_AS"/>
</dbReference>
<dbReference type="InterPro" id="IPR029021">
    <property type="entry name" value="Prot-tyrosine_phosphatase-like"/>
</dbReference>
<dbReference type="PROSITE" id="PS00383">
    <property type="entry name" value="TYR_PHOSPHATASE_1"/>
    <property type="match status" value="1"/>
</dbReference>
<dbReference type="EMBL" id="MN740156">
    <property type="protein sequence ID" value="QHT90622.1"/>
    <property type="molecule type" value="Genomic_DNA"/>
</dbReference>
<evidence type="ECO:0000256" key="1">
    <source>
        <dbReference type="ARBA" id="ARBA00022801"/>
    </source>
</evidence>
<protein>
    <submittedName>
        <fullName evidence="4">Uncharacterized protein</fullName>
    </submittedName>
</protein>
<dbReference type="AlphaFoldDB" id="A0A6C0ICM2"/>
<dbReference type="SMART" id="SM00195">
    <property type="entry name" value="DSPc"/>
    <property type="match status" value="1"/>
</dbReference>
<dbReference type="Gene3D" id="3.90.190.10">
    <property type="entry name" value="Protein tyrosine phosphatase superfamily"/>
    <property type="match status" value="1"/>
</dbReference>
<dbReference type="SUPFAM" id="SSF52799">
    <property type="entry name" value="(Phosphotyrosine protein) phosphatases II"/>
    <property type="match status" value="1"/>
</dbReference>
<name>A0A6C0ICM2_9ZZZZ</name>
<proteinExistence type="predicted"/>
<dbReference type="PROSITE" id="PS50054">
    <property type="entry name" value="TYR_PHOSPHATASE_DUAL"/>
    <property type="match status" value="1"/>
</dbReference>
<organism evidence="4">
    <name type="scientific">viral metagenome</name>
    <dbReference type="NCBI Taxonomy" id="1070528"/>
    <lineage>
        <taxon>unclassified sequences</taxon>
        <taxon>metagenomes</taxon>
        <taxon>organismal metagenomes</taxon>
    </lineage>
</organism>
<keyword evidence="1" id="KW-0378">Hydrolase</keyword>
<dbReference type="GO" id="GO:0016787">
    <property type="term" value="F:hydrolase activity"/>
    <property type="evidence" value="ECO:0007669"/>
    <property type="project" value="UniProtKB-KW"/>
</dbReference>
<dbReference type="PROSITE" id="PS50056">
    <property type="entry name" value="TYR_PHOSPHATASE_2"/>
    <property type="match status" value="1"/>
</dbReference>
<sequence>MNFCSEMYEGGGYFGGYPSEEEFGELLRSNITTFVDLTTAREKRNLPFVYRVPEDRTYLSFPIMDNHVPKNRRLFLQLVHHIAHRLQNREKVYIHCRGGHGRSGILVASLLCYLNNLAPHHAIQKATMYHSRRPNLKAKWKTTPCPQMYTQQKFVMDLFQPIQVSHTEFDRYMEKNPEKLLHHIGLRPLATDVSTPLLGELLYYIRHAYHQHHITV</sequence>
<evidence type="ECO:0000259" key="2">
    <source>
        <dbReference type="PROSITE" id="PS50054"/>
    </source>
</evidence>
<reference evidence="4" key="1">
    <citation type="journal article" date="2020" name="Nature">
        <title>Giant virus diversity and host interactions through global metagenomics.</title>
        <authorList>
            <person name="Schulz F."/>
            <person name="Roux S."/>
            <person name="Paez-Espino D."/>
            <person name="Jungbluth S."/>
            <person name="Walsh D.A."/>
            <person name="Denef V.J."/>
            <person name="McMahon K.D."/>
            <person name="Konstantinidis K.T."/>
            <person name="Eloe-Fadrosh E.A."/>
            <person name="Kyrpides N.C."/>
            <person name="Woyke T."/>
        </authorList>
    </citation>
    <scope>NUCLEOTIDE SEQUENCE</scope>
    <source>
        <strain evidence="4">GVMAG-M-3300023184-71</strain>
    </source>
</reference>
<feature type="domain" description="Tyrosine specific protein phosphatases" evidence="3">
    <location>
        <begin position="73"/>
        <end position="124"/>
    </location>
</feature>